<comment type="caution">
    <text evidence="3">The sequence shown here is derived from an EMBL/GenBank/DDBJ whole genome shotgun (WGS) entry which is preliminary data.</text>
</comment>
<name>A0A323TJH1_9BACI</name>
<dbReference type="Pfam" id="PF01368">
    <property type="entry name" value="DHH"/>
    <property type="match status" value="1"/>
</dbReference>
<dbReference type="InterPro" id="IPR051319">
    <property type="entry name" value="Oligoribo/pAp-PDE_c-di-AMP_PDE"/>
</dbReference>
<feature type="domain" description="DDH" evidence="1">
    <location>
        <begin position="15"/>
        <end position="152"/>
    </location>
</feature>
<evidence type="ECO:0000313" key="4">
    <source>
        <dbReference type="Proteomes" id="UP000248214"/>
    </source>
</evidence>
<dbReference type="PANTHER" id="PTHR47618">
    <property type="entry name" value="BIFUNCTIONAL OLIGORIBONUCLEASE AND PAP PHOSPHATASE NRNA"/>
    <property type="match status" value="1"/>
</dbReference>
<reference evidence="3 4" key="1">
    <citation type="submission" date="2017-10" db="EMBL/GenBank/DDBJ databases">
        <title>Bacillus sp. nov., a halophilic bacterium isolated from a Keqin Lake.</title>
        <authorList>
            <person name="Wang H."/>
        </authorList>
    </citation>
    <scope>NUCLEOTIDE SEQUENCE [LARGE SCALE GENOMIC DNA]</scope>
    <source>
        <strain evidence="3 4">KQ-12</strain>
    </source>
</reference>
<dbReference type="AlphaFoldDB" id="A0A323TJH1"/>
<evidence type="ECO:0000259" key="1">
    <source>
        <dbReference type="Pfam" id="PF01368"/>
    </source>
</evidence>
<dbReference type="Gene3D" id="3.10.310.30">
    <property type="match status" value="1"/>
</dbReference>
<dbReference type="InterPro" id="IPR001667">
    <property type="entry name" value="DDH_dom"/>
</dbReference>
<dbReference type="SUPFAM" id="SSF64182">
    <property type="entry name" value="DHH phosphoesterases"/>
    <property type="match status" value="1"/>
</dbReference>
<dbReference type="Proteomes" id="UP000248214">
    <property type="component" value="Unassembled WGS sequence"/>
</dbReference>
<proteinExistence type="predicted"/>
<dbReference type="Gene3D" id="3.90.1640.10">
    <property type="entry name" value="inorganic pyrophosphatase (n-terminal core)"/>
    <property type="match status" value="1"/>
</dbReference>
<evidence type="ECO:0000259" key="2">
    <source>
        <dbReference type="Pfam" id="PF02272"/>
    </source>
</evidence>
<dbReference type="InterPro" id="IPR038763">
    <property type="entry name" value="DHH_sf"/>
</dbReference>
<evidence type="ECO:0000313" key="3">
    <source>
        <dbReference type="EMBL" id="PYZ93747.1"/>
    </source>
</evidence>
<gene>
    <name evidence="3" type="ORF">CR194_11375</name>
</gene>
<dbReference type="Pfam" id="PF02272">
    <property type="entry name" value="DHHA1"/>
    <property type="match status" value="1"/>
</dbReference>
<dbReference type="OrthoDB" id="9803668at2"/>
<accession>A0A323TJH1</accession>
<dbReference type="InterPro" id="IPR003156">
    <property type="entry name" value="DHHA1_dom"/>
</dbReference>
<feature type="domain" description="DHHA1" evidence="2">
    <location>
        <begin position="226"/>
        <end position="309"/>
    </location>
</feature>
<keyword evidence="4" id="KW-1185">Reference proteome</keyword>
<organism evidence="3 4">
    <name type="scientific">Salipaludibacillus keqinensis</name>
    <dbReference type="NCBI Taxonomy" id="2045207"/>
    <lineage>
        <taxon>Bacteria</taxon>
        <taxon>Bacillati</taxon>
        <taxon>Bacillota</taxon>
        <taxon>Bacilli</taxon>
        <taxon>Bacillales</taxon>
        <taxon>Bacillaceae</taxon>
    </lineage>
</organism>
<dbReference type="GO" id="GO:0003676">
    <property type="term" value="F:nucleic acid binding"/>
    <property type="evidence" value="ECO:0007669"/>
    <property type="project" value="InterPro"/>
</dbReference>
<dbReference type="EMBL" id="PDOD01000002">
    <property type="protein sequence ID" value="PYZ93747.1"/>
    <property type="molecule type" value="Genomic_DNA"/>
</dbReference>
<protein>
    <submittedName>
        <fullName evidence="3">DHH family phosphoesterase</fullName>
    </submittedName>
</protein>
<dbReference type="RefSeq" id="WP_110609779.1">
    <property type="nucleotide sequence ID" value="NZ_PDOD01000002.1"/>
</dbReference>
<sequence length="312" mass="34962">MKQEIINKIKEYDTIIIHRHVRPDPDAVGSQAGLKMLIQHHFPNKTVLLAGEQQSSLTFLANMDEISDGTYTGALVIVCDTANTERIDDQRYLLGKETIKIDHHPNLDHYGSIMWVDPTASSTSEMILELSLELEEDSNMNDEMARLLYAGIVADTGRFQFSNTTEKTFQYAGKLIKANFSRADIYNHLYETTLPVLRLEGYVLSELNVLPSGAGYVNLTKETLEQFQVTSKEAASIVNCFSSLKGLKAWVFFVEEEDVIRVRLRSKGPEIHELAGRFNGGGHPMASGASVSSWDETEQVLNELDDLCKMNP</sequence>
<dbReference type="PANTHER" id="PTHR47618:SF1">
    <property type="entry name" value="BIFUNCTIONAL OLIGORIBONUCLEASE AND PAP PHOSPHATASE NRNA"/>
    <property type="match status" value="1"/>
</dbReference>